<dbReference type="PANTHER" id="PTHR30094">
    <property type="entry name" value="BIFUNCTIONAL GLUTATHIONYLSPERMIDINE SYNTHETASE/AMIDASE-RELATED"/>
    <property type="match status" value="1"/>
</dbReference>
<accession>A0A061J7W1</accession>
<dbReference type="VEuPathDB" id="TriTrypDB:TRSC58_01837"/>
<evidence type="ECO:0000256" key="1">
    <source>
        <dbReference type="SAM" id="Phobius"/>
    </source>
</evidence>
<keyword evidence="1" id="KW-1133">Transmembrane helix</keyword>
<keyword evidence="1" id="KW-0812">Transmembrane</keyword>
<evidence type="ECO:0000313" key="2">
    <source>
        <dbReference type="EMBL" id="ESL10430.1"/>
    </source>
</evidence>
<dbReference type="GO" id="GO:0016874">
    <property type="term" value="F:ligase activity"/>
    <property type="evidence" value="ECO:0007669"/>
    <property type="project" value="TreeGrafter"/>
</dbReference>
<dbReference type="InterPro" id="IPR051705">
    <property type="entry name" value="Gsp_Synthetase/Amidase"/>
</dbReference>
<dbReference type="InterPro" id="IPR038765">
    <property type="entry name" value="Papain-like_cys_pep_sf"/>
</dbReference>
<keyword evidence="1" id="KW-0472">Membrane</keyword>
<comment type="caution">
    <text evidence="2">The sequence shown here is derived from an EMBL/GenBank/DDBJ whole genome shotgun (WGS) entry which is preliminary data.</text>
</comment>
<dbReference type="PANTHER" id="PTHR30094:SF14">
    <property type="entry name" value="D-ALANYL-GLYCYL ENDOPEPTIDASE-LIKE PROTEIN"/>
    <property type="match status" value="1"/>
</dbReference>
<dbReference type="OrthoDB" id="272188at2759"/>
<dbReference type="SUPFAM" id="SSF54001">
    <property type="entry name" value="Cysteine proteinases"/>
    <property type="match status" value="1"/>
</dbReference>
<evidence type="ECO:0008006" key="4">
    <source>
        <dbReference type="Google" id="ProtNLM"/>
    </source>
</evidence>
<reference evidence="2 3" key="1">
    <citation type="submission" date="2013-07" db="EMBL/GenBank/DDBJ databases">
        <authorList>
            <person name="Stoco P.H."/>
            <person name="Wagner G."/>
            <person name="Gerber A."/>
            <person name="Zaha A."/>
            <person name="Thompson C."/>
            <person name="Bartholomeu D.C."/>
            <person name="Luckemeyer D.D."/>
            <person name="Bahia D."/>
            <person name="Loreto E."/>
            <person name="Prestes E.B."/>
            <person name="Lima F.M."/>
            <person name="Rodrigues-Luiz G."/>
            <person name="Vallejo G.A."/>
            <person name="Filho J.F."/>
            <person name="Monteiro K.M."/>
            <person name="Tyler K.M."/>
            <person name="de Almeida L.G."/>
            <person name="Ortiz M.F."/>
            <person name="Siervo M.A."/>
            <person name="de Moraes M.H."/>
            <person name="Cunha O.L."/>
            <person name="Mendonca-Neto R."/>
            <person name="Silva R."/>
            <person name="Teixeira S.M."/>
            <person name="Murta S.M."/>
            <person name="Sincero T.C."/>
            <person name="Mendes T.A."/>
            <person name="Urmenyi T.P."/>
            <person name="Silva V.G."/>
            <person name="da Rocha W.D."/>
            <person name="Andersson B."/>
            <person name="Romanha A.J."/>
            <person name="Steindel M."/>
            <person name="de Vasconcelos A.T."/>
            <person name="Grisard E.C."/>
        </authorList>
    </citation>
    <scope>NUCLEOTIDE SEQUENCE [LARGE SCALE GENOMIC DNA]</scope>
    <source>
        <strain evidence="2 3">SC58</strain>
    </source>
</reference>
<evidence type="ECO:0000313" key="3">
    <source>
        <dbReference type="Proteomes" id="UP000031737"/>
    </source>
</evidence>
<name>A0A061J7W1_TRYRA</name>
<sequence length="330" mass="37329">MLHAVEESPAVTASKETAAALTERTPLLRLHPHPIEVGPVQLRDETDEMSFWERVSSPLHPVLNKVQEHCHYEWVAALLSAIMLVALFVIVFYLDTPPRPVHCVTPFGELLGESNGVLAFSNCNRDYRDVEEHFVLVKTSPVHSGLKWRSVEYARRFWLLAKQPAVQFMSVRCAEDIWTRVDYASYINGKRVKLLKYENMMACDQAPQSKATMKKGKWKHYGPQIGDLLVYANDSRLPGGHVAVVVGLVSLPSHAVSNASLIRQYSLLLAEQNWDNARWLYNETLEGRDTPTSNAVPRHYSRKVLLQEVDSAQKMCVKDPCGTVLGWVRV</sequence>
<protein>
    <recommendedName>
        <fullName evidence="4">Peptidase C51 domain-containing protein</fullName>
    </recommendedName>
</protein>
<keyword evidence="3" id="KW-1185">Reference proteome</keyword>
<proteinExistence type="predicted"/>
<organism evidence="2 3">
    <name type="scientific">Trypanosoma rangeli SC58</name>
    <dbReference type="NCBI Taxonomy" id="429131"/>
    <lineage>
        <taxon>Eukaryota</taxon>
        <taxon>Discoba</taxon>
        <taxon>Euglenozoa</taxon>
        <taxon>Kinetoplastea</taxon>
        <taxon>Metakinetoplastina</taxon>
        <taxon>Trypanosomatida</taxon>
        <taxon>Trypanosomatidae</taxon>
        <taxon>Trypanosoma</taxon>
        <taxon>Herpetosoma</taxon>
    </lineage>
</organism>
<feature type="transmembrane region" description="Helical" evidence="1">
    <location>
        <begin position="74"/>
        <end position="94"/>
    </location>
</feature>
<dbReference type="EMBL" id="AUPL01001837">
    <property type="protein sequence ID" value="ESL10430.1"/>
    <property type="molecule type" value="Genomic_DNA"/>
</dbReference>
<dbReference type="Proteomes" id="UP000031737">
    <property type="component" value="Unassembled WGS sequence"/>
</dbReference>
<dbReference type="Gene3D" id="3.90.1720.10">
    <property type="entry name" value="endopeptidase domain like (from Nostoc punctiforme)"/>
    <property type="match status" value="1"/>
</dbReference>
<gene>
    <name evidence="2" type="ORF">TRSC58_01837</name>
</gene>
<dbReference type="AlphaFoldDB" id="A0A061J7W1"/>